<sequence length="111" mass="12782">MLIFHFRARCTQAFSISRSPWVATFLLPRAHTSYGLRRLIYQRGRAALAQCFHNVCRAFAHSARDAPTWNTAVRAMWPHLFRSSPSPEELYDDILLALASRDSEKSMKQLS</sequence>
<gene>
    <name evidence="1" type="ORF">NUW54_g11299</name>
</gene>
<protein>
    <submittedName>
        <fullName evidence="1">Uncharacterized protein</fullName>
    </submittedName>
</protein>
<evidence type="ECO:0000313" key="1">
    <source>
        <dbReference type="EMBL" id="KAJ2978335.1"/>
    </source>
</evidence>
<evidence type="ECO:0000313" key="2">
    <source>
        <dbReference type="Proteomes" id="UP001144978"/>
    </source>
</evidence>
<proteinExistence type="predicted"/>
<name>A0ACC1NG92_9APHY</name>
<reference evidence="1" key="1">
    <citation type="submission" date="2022-08" db="EMBL/GenBank/DDBJ databases">
        <title>Genome Sequence of Pycnoporus sanguineus.</title>
        <authorList>
            <person name="Buettner E."/>
        </authorList>
    </citation>
    <scope>NUCLEOTIDE SEQUENCE</scope>
    <source>
        <strain evidence="1">CG-C14</strain>
    </source>
</reference>
<keyword evidence="2" id="KW-1185">Reference proteome</keyword>
<dbReference type="Proteomes" id="UP001144978">
    <property type="component" value="Unassembled WGS sequence"/>
</dbReference>
<dbReference type="EMBL" id="JANSHE010004362">
    <property type="protein sequence ID" value="KAJ2978335.1"/>
    <property type="molecule type" value="Genomic_DNA"/>
</dbReference>
<accession>A0ACC1NG92</accession>
<comment type="caution">
    <text evidence="1">The sequence shown here is derived from an EMBL/GenBank/DDBJ whole genome shotgun (WGS) entry which is preliminary data.</text>
</comment>
<organism evidence="1 2">
    <name type="scientific">Trametes sanguinea</name>
    <dbReference type="NCBI Taxonomy" id="158606"/>
    <lineage>
        <taxon>Eukaryota</taxon>
        <taxon>Fungi</taxon>
        <taxon>Dikarya</taxon>
        <taxon>Basidiomycota</taxon>
        <taxon>Agaricomycotina</taxon>
        <taxon>Agaricomycetes</taxon>
        <taxon>Polyporales</taxon>
        <taxon>Polyporaceae</taxon>
        <taxon>Trametes</taxon>
    </lineage>
</organism>